<dbReference type="PROSITE" id="PS51186">
    <property type="entry name" value="GNAT"/>
    <property type="match status" value="1"/>
</dbReference>
<keyword evidence="2" id="KW-0808">Transferase</keyword>
<name>A0A285UNC2_9STAP</name>
<dbReference type="InterPro" id="IPR000182">
    <property type="entry name" value="GNAT_dom"/>
</dbReference>
<evidence type="ECO:0000313" key="2">
    <source>
        <dbReference type="EMBL" id="SOC43394.1"/>
    </source>
</evidence>
<organism evidence="2 3">
    <name type="scientific">Salinicoccus kekensis</name>
    <dbReference type="NCBI Taxonomy" id="714307"/>
    <lineage>
        <taxon>Bacteria</taxon>
        <taxon>Bacillati</taxon>
        <taxon>Bacillota</taxon>
        <taxon>Bacilli</taxon>
        <taxon>Bacillales</taxon>
        <taxon>Staphylococcaceae</taxon>
        <taxon>Salinicoccus</taxon>
    </lineage>
</organism>
<dbReference type="Pfam" id="PF00583">
    <property type="entry name" value="Acetyltransf_1"/>
    <property type="match status" value="1"/>
</dbReference>
<accession>A0A285UNC2</accession>
<evidence type="ECO:0000313" key="3">
    <source>
        <dbReference type="Proteomes" id="UP000219412"/>
    </source>
</evidence>
<dbReference type="Gene3D" id="3.40.630.30">
    <property type="match status" value="1"/>
</dbReference>
<dbReference type="RefSeq" id="WP_218839929.1">
    <property type="nucleotide sequence ID" value="NZ_OBQF01000005.1"/>
</dbReference>
<sequence>MTEEVKLKFYDDSYYDDLKQYVLNEEDVYFSARPLDVLESCLHDPRRRMVLMIQGGVAGVFILQSGSVVKEYSDNPDALVMFSYSVDSRKQGRGIAAGSFEKLDAFVKEHYDSVDEVVLGVNVRNKAAQHVYEKAGFKDTGRSFEGPVGRQIIMRRELG</sequence>
<protein>
    <submittedName>
        <fullName evidence="2">Acetyltransferase (GNAT) family protein</fullName>
    </submittedName>
</protein>
<dbReference type="Proteomes" id="UP000219412">
    <property type="component" value="Unassembled WGS sequence"/>
</dbReference>
<dbReference type="GO" id="GO:0016747">
    <property type="term" value="F:acyltransferase activity, transferring groups other than amino-acyl groups"/>
    <property type="evidence" value="ECO:0007669"/>
    <property type="project" value="InterPro"/>
</dbReference>
<evidence type="ECO:0000259" key="1">
    <source>
        <dbReference type="PROSITE" id="PS51186"/>
    </source>
</evidence>
<dbReference type="EMBL" id="OBQF01000005">
    <property type="protein sequence ID" value="SOC43394.1"/>
    <property type="molecule type" value="Genomic_DNA"/>
</dbReference>
<gene>
    <name evidence="2" type="ORF">SAMN05878391_1963</name>
</gene>
<dbReference type="SUPFAM" id="SSF55729">
    <property type="entry name" value="Acyl-CoA N-acyltransferases (Nat)"/>
    <property type="match status" value="1"/>
</dbReference>
<keyword evidence="3" id="KW-1185">Reference proteome</keyword>
<dbReference type="InterPro" id="IPR016181">
    <property type="entry name" value="Acyl_CoA_acyltransferase"/>
</dbReference>
<reference evidence="3" key="1">
    <citation type="submission" date="2017-08" db="EMBL/GenBank/DDBJ databases">
        <authorList>
            <person name="Varghese N."/>
            <person name="Submissions S."/>
        </authorList>
    </citation>
    <scope>NUCLEOTIDE SEQUENCE [LARGE SCALE GENOMIC DNA]</scope>
    <source>
        <strain evidence="3">DSM 23173</strain>
    </source>
</reference>
<dbReference type="AlphaFoldDB" id="A0A285UNC2"/>
<proteinExistence type="predicted"/>
<feature type="domain" description="N-acetyltransferase" evidence="1">
    <location>
        <begin position="7"/>
        <end position="159"/>
    </location>
</feature>